<accession>A0ABN2T498</accession>
<proteinExistence type="inferred from homology"/>
<keyword evidence="2" id="KW-0186">Copper</keyword>
<dbReference type="PANTHER" id="PTHR33677:SF3">
    <property type="entry name" value="COPPER-SENSING TRANSCRIPTIONAL REPRESSOR RICR"/>
    <property type="match status" value="1"/>
</dbReference>
<evidence type="ECO:0008006" key="6">
    <source>
        <dbReference type="Google" id="ProtNLM"/>
    </source>
</evidence>
<evidence type="ECO:0000313" key="4">
    <source>
        <dbReference type="EMBL" id="GAA1998377.1"/>
    </source>
</evidence>
<comment type="caution">
    <text evidence="4">The sequence shown here is derived from an EMBL/GenBank/DDBJ whole genome shotgun (WGS) entry which is preliminary data.</text>
</comment>
<keyword evidence="5" id="KW-1185">Reference proteome</keyword>
<dbReference type="EMBL" id="BAAANO010000002">
    <property type="protein sequence ID" value="GAA1998377.1"/>
    <property type="molecule type" value="Genomic_DNA"/>
</dbReference>
<evidence type="ECO:0000256" key="3">
    <source>
        <dbReference type="SAM" id="MobiDB-lite"/>
    </source>
</evidence>
<evidence type="ECO:0000313" key="5">
    <source>
        <dbReference type="Proteomes" id="UP001500755"/>
    </source>
</evidence>
<dbReference type="CDD" id="cd10148">
    <property type="entry name" value="CsoR-like_DUF156"/>
    <property type="match status" value="1"/>
</dbReference>
<reference evidence="4 5" key="1">
    <citation type="journal article" date="2019" name="Int. J. Syst. Evol. Microbiol.">
        <title>The Global Catalogue of Microorganisms (GCM) 10K type strain sequencing project: providing services to taxonomists for standard genome sequencing and annotation.</title>
        <authorList>
            <consortium name="The Broad Institute Genomics Platform"/>
            <consortium name="The Broad Institute Genome Sequencing Center for Infectious Disease"/>
            <person name="Wu L."/>
            <person name="Ma J."/>
        </authorList>
    </citation>
    <scope>NUCLEOTIDE SEQUENCE [LARGE SCALE GENOMIC DNA]</scope>
    <source>
        <strain evidence="4 5">JCM 14546</strain>
    </source>
</reference>
<comment type="similarity">
    <text evidence="1">Belongs to the CsoR family.</text>
</comment>
<dbReference type="Pfam" id="PF02583">
    <property type="entry name" value="Trns_repr_metal"/>
    <property type="match status" value="1"/>
</dbReference>
<dbReference type="Proteomes" id="UP001500755">
    <property type="component" value="Unassembled WGS sequence"/>
</dbReference>
<organism evidence="4 5">
    <name type="scientific">Brevibacterium samyangense</name>
    <dbReference type="NCBI Taxonomy" id="366888"/>
    <lineage>
        <taxon>Bacteria</taxon>
        <taxon>Bacillati</taxon>
        <taxon>Actinomycetota</taxon>
        <taxon>Actinomycetes</taxon>
        <taxon>Micrococcales</taxon>
        <taxon>Brevibacteriaceae</taxon>
        <taxon>Brevibacterium</taxon>
    </lineage>
</organism>
<dbReference type="Gene3D" id="1.20.58.1000">
    <property type="entry name" value="Metal-sensitive repressor, helix protomer"/>
    <property type="match status" value="1"/>
</dbReference>
<dbReference type="PANTHER" id="PTHR33677">
    <property type="entry name" value="TRANSCRIPTIONAL REPRESSOR FRMR-RELATED"/>
    <property type="match status" value="1"/>
</dbReference>
<dbReference type="InterPro" id="IPR038390">
    <property type="entry name" value="Metal_Tscrpt_repr_sf"/>
</dbReference>
<feature type="compositionally biased region" description="Low complexity" evidence="3">
    <location>
        <begin position="23"/>
        <end position="36"/>
    </location>
</feature>
<dbReference type="InterPro" id="IPR003735">
    <property type="entry name" value="Metal_Tscrpt_repr"/>
</dbReference>
<evidence type="ECO:0000256" key="1">
    <source>
        <dbReference type="ARBA" id="ARBA00005428"/>
    </source>
</evidence>
<protein>
    <recommendedName>
        <fullName evidence="6">Metal-sensitive transcriptional regulator</fullName>
    </recommendedName>
</protein>
<dbReference type="RefSeq" id="WP_344306141.1">
    <property type="nucleotide sequence ID" value="NZ_BAAANO010000002.1"/>
</dbReference>
<gene>
    <name evidence="4" type="ORF">GCM10009755_02080</name>
</gene>
<feature type="compositionally biased region" description="Polar residues" evidence="3">
    <location>
        <begin position="1"/>
        <end position="12"/>
    </location>
</feature>
<feature type="region of interest" description="Disordered" evidence="3">
    <location>
        <begin position="1"/>
        <end position="51"/>
    </location>
</feature>
<name>A0ABN2T498_9MICO</name>
<evidence type="ECO:0000256" key="2">
    <source>
        <dbReference type="ARBA" id="ARBA00023008"/>
    </source>
</evidence>
<sequence>MSDSTDATSGTRQDAHPAPGHTAGAVASEHGAAAHTEGGHATHGYTENKDAYRKRLKRIEGQVRGIARMIDEDIYCIDILTQVSAVTAALRSVSIALLDEHMKHCVVTAANESPEAAAAKIDEATKAIARLVKS</sequence>